<dbReference type="Proteomes" id="UP000727993">
    <property type="component" value="Unassembled WGS sequence"/>
</dbReference>
<evidence type="ECO:0000313" key="3">
    <source>
        <dbReference type="Proteomes" id="UP000727993"/>
    </source>
</evidence>
<gene>
    <name evidence="2" type="ORF">IPN02_01055</name>
</gene>
<proteinExistence type="predicted"/>
<dbReference type="EMBL" id="JADJZA010000001">
    <property type="protein sequence ID" value="MBK9295469.1"/>
    <property type="molecule type" value="Genomic_DNA"/>
</dbReference>
<accession>A0A936TDC4</accession>
<name>A0A936TDC4_9ACTN</name>
<protein>
    <submittedName>
        <fullName evidence="2">Uncharacterized protein</fullName>
    </submittedName>
</protein>
<keyword evidence="1" id="KW-0812">Transmembrane</keyword>
<sequence>MANESSATRRRTRVSVAGWYLLLTGLSLIILFPVWMTIVRALSEPFIYIEEGQPLYPVSIDWGVFSTAGPMATWDGRWP</sequence>
<dbReference type="AlphaFoldDB" id="A0A936TDC4"/>
<feature type="transmembrane region" description="Helical" evidence="1">
    <location>
        <begin position="19"/>
        <end position="38"/>
    </location>
</feature>
<evidence type="ECO:0000256" key="1">
    <source>
        <dbReference type="SAM" id="Phobius"/>
    </source>
</evidence>
<organism evidence="2 3">
    <name type="scientific">Candidatus Neomicrothrix subdominans</name>
    <dbReference type="NCBI Taxonomy" id="2954438"/>
    <lineage>
        <taxon>Bacteria</taxon>
        <taxon>Bacillati</taxon>
        <taxon>Actinomycetota</taxon>
        <taxon>Acidimicrobiia</taxon>
        <taxon>Acidimicrobiales</taxon>
        <taxon>Microthrixaceae</taxon>
        <taxon>Candidatus Neomicrothrix</taxon>
    </lineage>
</organism>
<comment type="caution">
    <text evidence="2">The sequence shown here is derived from an EMBL/GenBank/DDBJ whole genome shotgun (WGS) entry which is preliminary data.</text>
</comment>
<evidence type="ECO:0000313" key="2">
    <source>
        <dbReference type="EMBL" id="MBK9295469.1"/>
    </source>
</evidence>
<reference evidence="2 3" key="1">
    <citation type="submission" date="2020-10" db="EMBL/GenBank/DDBJ databases">
        <title>Connecting structure to function with the recovery of over 1000 high-quality activated sludge metagenome-assembled genomes encoding full-length rRNA genes using long-read sequencing.</title>
        <authorList>
            <person name="Singleton C.M."/>
            <person name="Petriglieri F."/>
            <person name="Kristensen J.M."/>
            <person name="Kirkegaard R.H."/>
            <person name="Michaelsen T.Y."/>
            <person name="Andersen M.H."/>
            <person name="Karst S.M."/>
            <person name="Dueholm M.S."/>
            <person name="Nielsen P.H."/>
            <person name="Albertsen M."/>
        </authorList>
    </citation>
    <scope>NUCLEOTIDE SEQUENCE [LARGE SCALE GENOMIC DNA]</scope>
    <source>
        <strain evidence="2">Lyne_18-Q3-R50-59_MAXAC.006</strain>
    </source>
</reference>
<keyword evidence="1" id="KW-0472">Membrane</keyword>
<keyword evidence="1" id="KW-1133">Transmembrane helix</keyword>